<dbReference type="InterPro" id="IPR050283">
    <property type="entry name" value="E-box_TF_Regulators"/>
</dbReference>
<keyword evidence="5" id="KW-0539">Nucleus</keyword>
<dbReference type="Pfam" id="PF00010">
    <property type="entry name" value="HLH"/>
    <property type="match status" value="1"/>
</dbReference>
<dbReference type="FunFam" id="4.10.280.10:FF:000010">
    <property type="entry name" value="Scleraxis bHLH transcription factor"/>
    <property type="match status" value="1"/>
</dbReference>
<sequence>MGRRRPDWWLEQQHQQQQRDLLEEGCPRNAANARERARMRVLSKAFGRLKTTLPWVPADTKLSKLDTLRLATTYIAHLSSLLTTTERSDSIADQGEIATQVAVTSTQPINYAMTWPYNAHSTAKECSSPDDDDYRYNCYSSYNNSLEGKSYSTYDTYYKPSINS</sequence>
<dbReference type="SMART" id="SM00353">
    <property type="entry name" value="HLH"/>
    <property type="match status" value="1"/>
</dbReference>
<dbReference type="GO" id="GO:0000977">
    <property type="term" value="F:RNA polymerase II transcription regulatory region sequence-specific DNA binding"/>
    <property type="evidence" value="ECO:0007669"/>
    <property type="project" value="TreeGrafter"/>
</dbReference>
<dbReference type="InterPro" id="IPR036638">
    <property type="entry name" value="HLH_DNA-bd_sf"/>
</dbReference>
<evidence type="ECO:0000256" key="5">
    <source>
        <dbReference type="ARBA" id="ARBA00023242"/>
    </source>
</evidence>
<evidence type="ECO:0000256" key="4">
    <source>
        <dbReference type="ARBA" id="ARBA00023163"/>
    </source>
</evidence>
<organism evidence="7">
    <name type="scientific">Schizaphis graminum</name>
    <name type="common">Green bug aphid</name>
    <dbReference type="NCBI Taxonomy" id="13262"/>
    <lineage>
        <taxon>Eukaryota</taxon>
        <taxon>Metazoa</taxon>
        <taxon>Ecdysozoa</taxon>
        <taxon>Arthropoda</taxon>
        <taxon>Hexapoda</taxon>
        <taxon>Insecta</taxon>
        <taxon>Pterygota</taxon>
        <taxon>Neoptera</taxon>
        <taxon>Paraneoptera</taxon>
        <taxon>Hemiptera</taxon>
        <taxon>Sternorrhyncha</taxon>
        <taxon>Aphidomorpha</taxon>
        <taxon>Aphidoidea</taxon>
        <taxon>Aphididae</taxon>
        <taxon>Aphidini</taxon>
        <taxon>Schizaphis</taxon>
    </lineage>
</organism>
<comment type="subcellular location">
    <subcellularLocation>
        <location evidence="1">Nucleus</location>
    </subcellularLocation>
</comment>
<dbReference type="GO" id="GO:0046983">
    <property type="term" value="F:protein dimerization activity"/>
    <property type="evidence" value="ECO:0007669"/>
    <property type="project" value="InterPro"/>
</dbReference>
<reference evidence="7" key="1">
    <citation type="submission" date="2018-04" db="EMBL/GenBank/DDBJ databases">
        <title>Transcriptome of Schizaphis graminum biotype I.</title>
        <authorList>
            <person name="Scully E.D."/>
            <person name="Geib S.M."/>
            <person name="Palmer N.A."/>
            <person name="Koch K."/>
            <person name="Bradshaw J."/>
            <person name="Heng-Moss T."/>
            <person name="Sarath G."/>
        </authorList>
    </citation>
    <scope>NUCLEOTIDE SEQUENCE</scope>
</reference>
<dbReference type="InterPro" id="IPR011598">
    <property type="entry name" value="bHLH_dom"/>
</dbReference>
<name>A0A2S2NSN1_SCHGA</name>
<feature type="domain" description="BHLH" evidence="6">
    <location>
        <begin position="26"/>
        <end position="78"/>
    </location>
</feature>
<dbReference type="CDD" id="cd11423">
    <property type="entry name" value="bHLH_TS_musculin_like"/>
    <property type="match status" value="1"/>
</dbReference>
<dbReference type="EMBL" id="GGMR01007582">
    <property type="protein sequence ID" value="MBY20201.1"/>
    <property type="molecule type" value="Transcribed_RNA"/>
</dbReference>
<dbReference type="Gene3D" id="4.10.280.10">
    <property type="entry name" value="Helix-loop-helix DNA-binding domain"/>
    <property type="match status" value="1"/>
</dbReference>
<dbReference type="PROSITE" id="PS50888">
    <property type="entry name" value="BHLH"/>
    <property type="match status" value="1"/>
</dbReference>
<evidence type="ECO:0000259" key="6">
    <source>
        <dbReference type="PROSITE" id="PS50888"/>
    </source>
</evidence>
<dbReference type="GO" id="GO:0032502">
    <property type="term" value="P:developmental process"/>
    <property type="evidence" value="ECO:0007669"/>
    <property type="project" value="TreeGrafter"/>
</dbReference>
<dbReference type="PANTHER" id="PTHR23349:SF72">
    <property type="entry name" value="HLH54F"/>
    <property type="match status" value="1"/>
</dbReference>
<dbReference type="GO" id="GO:0000981">
    <property type="term" value="F:DNA-binding transcription factor activity, RNA polymerase II-specific"/>
    <property type="evidence" value="ECO:0007669"/>
    <property type="project" value="TreeGrafter"/>
</dbReference>
<dbReference type="GO" id="GO:0005634">
    <property type="term" value="C:nucleus"/>
    <property type="evidence" value="ECO:0007669"/>
    <property type="project" value="UniProtKB-SubCell"/>
</dbReference>
<accession>A0A2S2NSN1</accession>
<evidence type="ECO:0000256" key="2">
    <source>
        <dbReference type="ARBA" id="ARBA00023015"/>
    </source>
</evidence>
<dbReference type="SUPFAM" id="SSF47459">
    <property type="entry name" value="HLH, helix-loop-helix DNA-binding domain"/>
    <property type="match status" value="1"/>
</dbReference>
<dbReference type="PANTHER" id="PTHR23349">
    <property type="entry name" value="BASIC HELIX-LOOP-HELIX TRANSCRIPTION FACTOR, TWIST"/>
    <property type="match status" value="1"/>
</dbReference>
<protein>
    <submittedName>
        <fullName evidence="7">Transcription factor 21</fullName>
    </submittedName>
</protein>
<keyword evidence="3" id="KW-0238">DNA-binding</keyword>
<evidence type="ECO:0000256" key="1">
    <source>
        <dbReference type="ARBA" id="ARBA00004123"/>
    </source>
</evidence>
<proteinExistence type="predicted"/>
<dbReference type="AlphaFoldDB" id="A0A2S2NSN1"/>
<evidence type="ECO:0000313" key="7">
    <source>
        <dbReference type="EMBL" id="MBY20201.1"/>
    </source>
</evidence>
<evidence type="ECO:0000256" key="3">
    <source>
        <dbReference type="ARBA" id="ARBA00023125"/>
    </source>
</evidence>
<keyword evidence="2" id="KW-0805">Transcription regulation</keyword>
<gene>
    <name evidence="7" type="primary">TCF21</name>
    <name evidence="7" type="ORF">g.26699</name>
</gene>
<keyword evidence="4" id="KW-0804">Transcription</keyword>